<evidence type="ECO:0000313" key="1">
    <source>
        <dbReference type="EMBL" id="CAG8699398.1"/>
    </source>
</evidence>
<gene>
    <name evidence="1" type="ORF">ACOLOM_LOCUS10175</name>
</gene>
<keyword evidence="2" id="KW-1185">Reference proteome</keyword>
<evidence type="ECO:0000313" key="2">
    <source>
        <dbReference type="Proteomes" id="UP000789525"/>
    </source>
</evidence>
<organism evidence="1 2">
    <name type="scientific">Acaulospora colombiana</name>
    <dbReference type="NCBI Taxonomy" id="27376"/>
    <lineage>
        <taxon>Eukaryota</taxon>
        <taxon>Fungi</taxon>
        <taxon>Fungi incertae sedis</taxon>
        <taxon>Mucoromycota</taxon>
        <taxon>Glomeromycotina</taxon>
        <taxon>Glomeromycetes</taxon>
        <taxon>Diversisporales</taxon>
        <taxon>Acaulosporaceae</taxon>
        <taxon>Acaulospora</taxon>
    </lineage>
</organism>
<accession>A0ACA9PCC6</accession>
<sequence length="137" mass="14651">MSDLLKCVLPNIKTSLLQVENTTGRSTPLHWAAVNAHLAVAQALVSHPNGPGPLLIDAHNAAGLSPLGEAELAGADDVAKWFVEVMNIRQEDIMEAETTEEIDTSKGDEAQKVVQGKKLPDGVKNMTLEEKDKSKAS</sequence>
<dbReference type="EMBL" id="CAJVPT010031839">
    <property type="protein sequence ID" value="CAG8699398.1"/>
    <property type="molecule type" value="Genomic_DNA"/>
</dbReference>
<protein>
    <submittedName>
        <fullName evidence="1">9901_t:CDS:1</fullName>
    </submittedName>
</protein>
<name>A0ACA9PCC6_9GLOM</name>
<reference evidence="1" key="1">
    <citation type="submission" date="2021-06" db="EMBL/GenBank/DDBJ databases">
        <authorList>
            <person name="Kallberg Y."/>
            <person name="Tangrot J."/>
            <person name="Rosling A."/>
        </authorList>
    </citation>
    <scope>NUCLEOTIDE SEQUENCE</scope>
    <source>
        <strain evidence="1">CL356</strain>
    </source>
</reference>
<comment type="caution">
    <text evidence="1">The sequence shown here is derived from an EMBL/GenBank/DDBJ whole genome shotgun (WGS) entry which is preliminary data.</text>
</comment>
<proteinExistence type="predicted"/>
<dbReference type="Proteomes" id="UP000789525">
    <property type="component" value="Unassembled WGS sequence"/>
</dbReference>